<dbReference type="EMBL" id="AKKL01000019">
    <property type="protein sequence ID" value="EKT62522.1"/>
    <property type="molecule type" value="Genomic_DNA"/>
</dbReference>
<comment type="caution">
    <text evidence="1">The sequence shown here is derived from an EMBL/GenBank/DDBJ whole genome shotgun (WGS) entry which is preliminary data.</text>
</comment>
<evidence type="ECO:0000313" key="1">
    <source>
        <dbReference type="EMBL" id="EKT62522.1"/>
    </source>
</evidence>
<name>K8WYQ9_9GAMM</name>
<reference evidence="1 2" key="1">
    <citation type="journal article" date="2012" name="BMC Genomics">
        <title>Comparative genomics of bacteria in the genus Providencia isolated from wild Drosophila melanogaster.</title>
        <authorList>
            <person name="Galac M.R."/>
            <person name="Lazzaro B.P."/>
        </authorList>
    </citation>
    <scope>NUCLEOTIDE SEQUENCE [LARGE SCALE GENOMIC DNA]</scope>
    <source>
        <strain evidence="1 2">DSM 19968</strain>
    </source>
</reference>
<keyword evidence="2" id="KW-1185">Reference proteome</keyword>
<dbReference type="AlphaFoldDB" id="K8WYQ9"/>
<gene>
    <name evidence="1" type="ORF">OOA_06933</name>
</gene>
<organism evidence="1 2">
    <name type="scientific">Providencia burhodogranariea DSM 19968</name>
    <dbReference type="NCBI Taxonomy" id="1141662"/>
    <lineage>
        <taxon>Bacteria</taxon>
        <taxon>Pseudomonadati</taxon>
        <taxon>Pseudomonadota</taxon>
        <taxon>Gammaproteobacteria</taxon>
        <taxon>Enterobacterales</taxon>
        <taxon>Morganellaceae</taxon>
        <taxon>Providencia</taxon>
    </lineage>
</organism>
<dbReference type="eggNOG" id="ENOG503301M">
    <property type="taxonomic scope" value="Bacteria"/>
</dbReference>
<dbReference type="HOGENOM" id="CLU_120462_0_0_6"/>
<dbReference type="RefSeq" id="WP_008911413.1">
    <property type="nucleotide sequence ID" value="NZ_KB233222.1"/>
</dbReference>
<dbReference type="OrthoDB" id="6466151at2"/>
<dbReference type="Proteomes" id="UP000009336">
    <property type="component" value="Unassembled WGS sequence"/>
</dbReference>
<evidence type="ECO:0000313" key="2">
    <source>
        <dbReference type="Proteomes" id="UP000009336"/>
    </source>
</evidence>
<proteinExistence type="predicted"/>
<accession>K8WYQ9</accession>
<sequence length="134" mass="15226">MSNKIIINTDEWPVCVLNSFPSTMDETRLWLEEMDLLLARRAQFVLVYPSIKQSSEKPTQEKMDAMKYVRRWLKGAKSPMVEYCRAMVVTLQPDGSDKEEMERMAPLISNLYGPEVLIEIDATAAKARAAALVA</sequence>
<protein>
    <submittedName>
        <fullName evidence="1">Uncharacterized protein</fullName>
    </submittedName>
</protein>
<dbReference type="PATRIC" id="fig|1141662.3.peg.1406"/>